<dbReference type="InterPro" id="IPR020449">
    <property type="entry name" value="Tscrpt_reg_AraC-type_HTH"/>
</dbReference>
<dbReference type="SMART" id="SM00342">
    <property type="entry name" value="HTH_ARAC"/>
    <property type="match status" value="1"/>
</dbReference>
<proteinExistence type="predicted"/>
<dbReference type="PROSITE" id="PS00041">
    <property type="entry name" value="HTH_ARAC_FAMILY_1"/>
    <property type="match status" value="1"/>
</dbReference>
<feature type="domain" description="HTH araC/xylS-type" evidence="4">
    <location>
        <begin position="4"/>
        <end position="102"/>
    </location>
</feature>
<evidence type="ECO:0000256" key="3">
    <source>
        <dbReference type="ARBA" id="ARBA00023163"/>
    </source>
</evidence>
<dbReference type="AlphaFoldDB" id="A0A4Q9DM64"/>
<accession>A0A4Q9DM64</accession>
<protein>
    <submittedName>
        <fullName evidence="5">AraC family transcriptional regulator</fullName>
    </submittedName>
</protein>
<evidence type="ECO:0000313" key="5">
    <source>
        <dbReference type="EMBL" id="TBL74550.1"/>
    </source>
</evidence>
<dbReference type="PRINTS" id="PR00032">
    <property type="entry name" value="HTHARAC"/>
</dbReference>
<dbReference type="EMBL" id="SIRE01000019">
    <property type="protein sequence ID" value="TBL74550.1"/>
    <property type="molecule type" value="Genomic_DNA"/>
</dbReference>
<comment type="caution">
    <text evidence="5">The sequence shown here is derived from an EMBL/GenBank/DDBJ whole genome shotgun (WGS) entry which is preliminary data.</text>
</comment>
<organism evidence="5 6">
    <name type="scientific">Paenibacillus thalictri</name>
    <dbReference type="NCBI Taxonomy" id="2527873"/>
    <lineage>
        <taxon>Bacteria</taxon>
        <taxon>Bacillati</taxon>
        <taxon>Bacillota</taxon>
        <taxon>Bacilli</taxon>
        <taxon>Bacillales</taxon>
        <taxon>Paenibacillaceae</taxon>
        <taxon>Paenibacillus</taxon>
    </lineage>
</organism>
<dbReference type="GO" id="GO:0043565">
    <property type="term" value="F:sequence-specific DNA binding"/>
    <property type="evidence" value="ECO:0007669"/>
    <property type="project" value="InterPro"/>
</dbReference>
<sequence>MAISEIVKFIHEHLHDDELSLYLVAEKMYLSYSYLSRTFKETTGVSFSDFVLRLRMERAKALLAKGSKVYDVAEQVGYKHVNYFSKLFQKYWGIKPSDVLKT</sequence>
<evidence type="ECO:0000256" key="1">
    <source>
        <dbReference type="ARBA" id="ARBA00023015"/>
    </source>
</evidence>
<dbReference type="Pfam" id="PF12833">
    <property type="entry name" value="HTH_18"/>
    <property type="match status" value="1"/>
</dbReference>
<dbReference type="OrthoDB" id="342399at2"/>
<keyword evidence="2" id="KW-0238">DNA-binding</keyword>
<evidence type="ECO:0000313" key="6">
    <source>
        <dbReference type="Proteomes" id="UP000293142"/>
    </source>
</evidence>
<evidence type="ECO:0000259" key="4">
    <source>
        <dbReference type="PROSITE" id="PS01124"/>
    </source>
</evidence>
<dbReference type="InterPro" id="IPR018060">
    <property type="entry name" value="HTH_AraC"/>
</dbReference>
<keyword evidence="3" id="KW-0804">Transcription</keyword>
<gene>
    <name evidence="5" type="ORF">EYB31_24820</name>
</gene>
<keyword evidence="6" id="KW-1185">Reference proteome</keyword>
<dbReference type="GO" id="GO:0003700">
    <property type="term" value="F:DNA-binding transcription factor activity"/>
    <property type="evidence" value="ECO:0007669"/>
    <property type="project" value="InterPro"/>
</dbReference>
<keyword evidence="1" id="KW-0805">Transcription regulation</keyword>
<dbReference type="Proteomes" id="UP000293142">
    <property type="component" value="Unassembled WGS sequence"/>
</dbReference>
<dbReference type="PROSITE" id="PS01124">
    <property type="entry name" value="HTH_ARAC_FAMILY_2"/>
    <property type="match status" value="1"/>
</dbReference>
<dbReference type="InterPro" id="IPR009057">
    <property type="entry name" value="Homeodomain-like_sf"/>
</dbReference>
<evidence type="ECO:0000256" key="2">
    <source>
        <dbReference type="ARBA" id="ARBA00023125"/>
    </source>
</evidence>
<dbReference type="PANTHER" id="PTHR43280:SF10">
    <property type="entry name" value="REGULATORY PROTEIN POCR"/>
    <property type="match status" value="1"/>
</dbReference>
<dbReference type="SUPFAM" id="SSF46689">
    <property type="entry name" value="Homeodomain-like"/>
    <property type="match status" value="2"/>
</dbReference>
<name>A0A4Q9DM64_9BACL</name>
<reference evidence="5 6" key="1">
    <citation type="submission" date="2019-02" db="EMBL/GenBank/DDBJ databases">
        <title>Paenibacillus sp. nov., isolated from surface-sterilized tissue of Thalictrum simplex L.</title>
        <authorList>
            <person name="Tuo L."/>
        </authorList>
    </citation>
    <scope>NUCLEOTIDE SEQUENCE [LARGE SCALE GENOMIC DNA]</scope>
    <source>
        <strain evidence="5 6">N2SHLJ1</strain>
    </source>
</reference>
<dbReference type="InterPro" id="IPR018062">
    <property type="entry name" value="HTH_AraC-typ_CS"/>
</dbReference>
<dbReference type="PANTHER" id="PTHR43280">
    <property type="entry name" value="ARAC-FAMILY TRANSCRIPTIONAL REGULATOR"/>
    <property type="match status" value="1"/>
</dbReference>
<dbReference type="Gene3D" id="1.10.10.60">
    <property type="entry name" value="Homeodomain-like"/>
    <property type="match status" value="2"/>
</dbReference>